<evidence type="ECO:0000256" key="2">
    <source>
        <dbReference type="ARBA" id="ARBA00022729"/>
    </source>
</evidence>
<dbReference type="PANTHER" id="PTHR34001">
    <property type="entry name" value="BLL7405 PROTEIN"/>
    <property type="match status" value="1"/>
</dbReference>
<protein>
    <submittedName>
        <fullName evidence="8">Porin family protein</fullName>
    </submittedName>
</protein>
<dbReference type="EMBL" id="SIUB01000002">
    <property type="protein sequence ID" value="TBN54328.1"/>
    <property type="molecule type" value="Genomic_DNA"/>
</dbReference>
<dbReference type="SUPFAM" id="SSF56925">
    <property type="entry name" value="OMPA-like"/>
    <property type="match status" value="1"/>
</dbReference>
<accession>A0A4Q9GJN6</accession>
<feature type="domain" description="Outer membrane protein beta-barrel" evidence="7">
    <location>
        <begin position="34"/>
        <end position="209"/>
    </location>
</feature>
<keyword evidence="3" id="KW-0472">Membrane</keyword>
<dbReference type="InterPro" id="IPR011250">
    <property type="entry name" value="OMP/PagP_B-barrel"/>
</dbReference>
<evidence type="ECO:0000256" key="4">
    <source>
        <dbReference type="ARBA" id="ARBA00023237"/>
    </source>
</evidence>
<evidence type="ECO:0000259" key="7">
    <source>
        <dbReference type="Pfam" id="PF13505"/>
    </source>
</evidence>
<keyword evidence="2 6" id="KW-0732">Signal</keyword>
<dbReference type="PANTHER" id="PTHR34001:SF3">
    <property type="entry name" value="BLL7405 PROTEIN"/>
    <property type="match status" value="1"/>
</dbReference>
<evidence type="ECO:0000256" key="5">
    <source>
        <dbReference type="ARBA" id="ARBA00038306"/>
    </source>
</evidence>
<dbReference type="Pfam" id="PF13505">
    <property type="entry name" value="OMP_b-brl"/>
    <property type="match status" value="1"/>
</dbReference>
<dbReference type="RefSeq" id="WP_131001947.1">
    <property type="nucleotide sequence ID" value="NZ_JBHSZR010000005.1"/>
</dbReference>
<feature type="signal peptide" evidence="6">
    <location>
        <begin position="1"/>
        <end position="23"/>
    </location>
</feature>
<dbReference type="InterPro" id="IPR027385">
    <property type="entry name" value="Beta-barrel_OMP"/>
</dbReference>
<evidence type="ECO:0000313" key="8">
    <source>
        <dbReference type="EMBL" id="TBN54328.1"/>
    </source>
</evidence>
<dbReference type="OrthoDB" id="9815357at2"/>
<sequence>MTNKLLAGVASAAILTFSTAAFAADLPAYEPAPAAVAPLASFTWTGAYLGAHAGYAWGDTNIGRVKPKGALVGAFAGYNYQLDGSPVVIGIDTDFNYADIDDSAGGVKVRDKWNGATRARVGYAFDRFLAYGAGGIAYADRKVRVGGVGTDTKWDAGWTVGGGAEYAATDNVFVRAEYRYTDYGHRNFEGVSHVSDTEHRVMAGVGYKFGW</sequence>
<comment type="similarity">
    <text evidence="5">Belongs to the Omp25/RopB family.</text>
</comment>
<dbReference type="AlphaFoldDB" id="A0A4Q9GJN6"/>
<keyword evidence="9" id="KW-1185">Reference proteome</keyword>
<gene>
    <name evidence="8" type="ORF">EYR15_05690</name>
</gene>
<dbReference type="InterPro" id="IPR051692">
    <property type="entry name" value="OMP-like"/>
</dbReference>
<evidence type="ECO:0000256" key="6">
    <source>
        <dbReference type="SAM" id="SignalP"/>
    </source>
</evidence>
<dbReference type="GO" id="GO:0009279">
    <property type="term" value="C:cell outer membrane"/>
    <property type="evidence" value="ECO:0007669"/>
    <property type="project" value="UniProtKB-SubCell"/>
</dbReference>
<evidence type="ECO:0000256" key="3">
    <source>
        <dbReference type="ARBA" id="ARBA00023136"/>
    </source>
</evidence>
<keyword evidence="4" id="KW-0998">Cell outer membrane</keyword>
<name>A0A4Q9GJN6_9HYPH</name>
<dbReference type="Proteomes" id="UP000291613">
    <property type="component" value="Unassembled WGS sequence"/>
</dbReference>
<evidence type="ECO:0000256" key="1">
    <source>
        <dbReference type="ARBA" id="ARBA00004442"/>
    </source>
</evidence>
<proteinExistence type="inferred from homology"/>
<reference evidence="8 9" key="1">
    <citation type="submission" date="2019-02" db="EMBL/GenBank/DDBJ databases">
        <title>Hansschlegelia quercus sp. nov., a novel methylotrophic bacterium from buds of oak (Quercus robur L.).</title>
        <authorList>
            <person name="Agafonova N.V."/>
            <person name="Kaparullina E.N."/>
            <person name="Grouzdev D.S."/>
            <person name="Doronina N.V."/>
        </authorList>
    </citation>
    <scope>NUCLEOTIDE SEQUENCE [LARGE SCALE GENOMIC DNA]</scope>
    <source>
        <strain evidence="8 9">Dub</strain>
    </source>
</reference>
<dbReference type="Gene3D" id="2.40.160.20">
    <property type="match status" value="1"/>
</dbReference>
<comment type="subcellular location">
    <subcellularLocation>
        <location evidence="1">Cell outer membrane</location>
    </subcellularLocation>
</comment>
<feature type="chain" id="PRO_5020619227" evidence="6">
    <location>
        <begin position="24"/>
        <end position="211"/>
    </location>
</feature>
<evidence type="ECO:0000313" key="9">
    <source>
        <dbReference type="Proteomes" id="UP000291613"/>
    </source>
</evidence>
<comment type="caution">
    <text evidence="8">The sequence shown here is derived from an EMBL/GenBank/DDBJ whole genome shotgun (WGS) entry which is preliminary data.</text>
</comment>
<organism evidence="8 9">
    <name type="scientific">Hansschlegelia quercus</name>
    <dbReference type="NCBI Taxonomy" id="2528245"/>
    <lineage>
        <taxon>Bacteria</taxon>
        <taxon>Pseudomonadati</taxon>
        <taxon>Pseudomonadota</taxon>
        <taxon>Alphaproteobacteria</taxon>
        <taxon>Hyphomicrobiales</taxon>
        <taxon>Methylopilaceae</taxon>
        <taxon>Hansschlegelia</taxon>
    </lineage>
</organism>